<dbReference type="EMBL" id="JACMSC010000018">
    <property type="protein sequence ID" value="KAG6476743.1"/>
    <property type="molecule type" value="Genomic_DNA"/>
</dbReference>
<comment type="caution">
    <text evidence="8">The sequence shown here is derived from an EMBL/GenBank/DDBJ whole genome shotgun (WGS) entry which is preliminary data.</text>
</comment>
<dbReference type="CDD" id="cd08875">
    <property type="entry name" value="START_ArGLABRA2_like"/>
    <property type="match status" value="1"/>
</dbReference>
<dbReference type="Proteomes" id="UP000734854">
    <property type="component" value="Unassembled WGS sequence"/>
</dbReference>
<dbReference type="Pfam" id="PF01852">
    <property type="entry name" value="START"/>
    <property type="match status" value="1"/>
</dbReference>
<dbReference type="Pfam" id="PF25797">
    <property type="entry name" value="PDF2_C"/>
    <property type="match status" value="1"/>
</dbReference>
<dbReference type="InterPro" id="IPR057993">
    <property type="entry name" value="HD-Zip_IV_C"/>
</dbReference>
<protein>
    <recommendedName>
        <fullName evidence="7">START domain-containing protein</fullName>
    </recommendedName>
</protein>
<dbReference type="SUPFAM" id="SSF55961">
    <property type="entry name" value="Bet v1-like"/>
    <property type="match status" value="2"/>
</dbReference>
<dbReference type="PANTHER" id="PTHR45654">
    <property type="entry name" value="HOMEOBOX-LEUCINE ZIPPER PROTEIN MERISTEM L1"/>
    <property type="match status" value="1"/>
</dbReference>
<dbReference type="InterPro" id="IPR023393">
    <property type="entry name" value="START-like_dom_sf"/>
</dbReference>
<keyword evidence="9" id="KW-1185">Reference proteome</keyword>
<dbReference type="Gene3D" id="3.30.530.20">
    <property type="match status" value="1"/>
</dbReference>
<keyword evidence="3" id="KW-0371">Homeobox</keyword>
<evidence type="ECO:0000256" key="4">
    <source>
        <dbReference type="ARBA" id="ARBA00023163"/>
    </source>
</evidence>
<reference evidence="8 9" key="1">
    <citation type="submission" date="2020-08" db="EMBL/GenBank/DDBJ databases">
        <title>Plant Genome Project.</title>
        <authorList>
            <person name="Zhang R.-G."/>
        </authorList>
    </citation>
    <scope>NUCLEOTIDE SEQUENCE [LARGE SCALE GENOMIC DNA]</scope>
    <source>
        <tissue evidence="8">Rhizome</tissue>
    </source>
</reference>
<keyword evidence="6" id="KW-0732">Signal</keyword>
<dbReference type="PROSITE" id="PS50848">
    <property type="entry name" value="START"/>
    <property type="match status" value="1"/>
</dbReference>
<evidence type="ECO:0000256" key="5">
    <source>
        <dbReference type="ARBA" id="ARBA00023242"/>
    </source>
</evidence>
<dbReference type="InterPro" id="IPR042160">
    <property type="entry name" value="HD-Zip_IV"/>
</dbReference>
<dbReference type="GO" id="GO:0003677">
    <property type="term" value="F:DNA binding"/>
    <property type="evidence" value="ECO:0007669"/>
    <property type="project" value="UniProtKB-KW"/>
</dbReference>
<dbReference type="InterPro" id="IPR002913">
    <property type="entry name" value="START_lipid-bd_dom"/>
</dbReference>
<accession>A0A8J5F211</accession>
<dbReference type="SMART" id="SM00234">
    <property type="entry name" value="START"/>
    <property type="match status" value="1"/>
</dbReference>
<feature type="domain" description="START" evidence="7">
    <location>
        <begin position="132"/>
        <end position="367"/>
    </location>
</feature>
<dbReference type="PANTHER" id="PTHR45654:SF1">
    <property type="entry name" value="HOMEOBOX-LEUCINE ZIPPER PROTEIN HDG11"/>
    <property type="match status" value="1"/>
</dbReference>
<feature type="chain" id="PRO_5035146385" description="START domain-containing protein" evidence="6">
    <location>
        <begin position="19"/>
        <end position="625"/>
    </location>
</feature>
<name>A0A8J5F211_ZINOF</name>
<keyword evidence="4" id="KW-0804">Transcription</keyword>
<evidence type="ECO:0000259" key="7">
    <source>
        <dbReference type="PROSITE" id="PS50848"/>
    </source>
</evidence>
<dbReference type="AlphaFoldDB" id="A0A8J5F211"/>
<feature type="signal peptide" evidence="6">
    <location>
        <begin position="1"/>
        <end position="18"/>
    </location>
</feature>
<proteinExistence type="predicted"/>
<evidence type="ECO:0000256" key="6">
    <source>
        <dbReference type="SAM" id="SignalP"/>
    </source>
</evidence>
<evidence type="ECO:0000256" key="3">
    <source>
        <dbReference type="ARBA" id="ARBA00023155"/>
    </source>
</evidence>
<dbReference type="GO" id="GO:0008289">
    <property type="term" value="F:lipid binding"/>
    <property type="evidence" value="ECO:0007669"/>
    <property type="project" value="InterPro"/>
</dbReference>
<keyword evidence="1" id="KW-0805">Transcription regulation</keyword>
<evidence type="ECO:0000256" key="1">
    <source>
        <dbReference type="ARBA" id="ARBA00023015"/>
    </source>
</evidence>
<keyword evidence="5" id="KW-0539">Nucleus</keyword>
<evidence type="ECO:0000313" key="8">
    <source>
        <dbReference type="EMBL" id="KAG6476743.1"/>
    </source>
</evidence>
<keyword evidence="2" id="KW-0238">DNA-binding</keyword>
<organism evidence="8 9">
    <name type="scientific">Zingiber officinale</name>
    <name type="common">Ginger</name>
    <name type="synonym">Amomum zingiber</name>
    <dbReference type="NCBI Taxonomy" id="94328"/>
    <lineage>
        <taxon>Eukaryota</taxon>
        <taxon>Viridiplantae</taxon>
        <taxon>Streptophyta</taxon>
        <taxon>Embryophyta</taxon>
        <taxon>Tracheophyta</taxon>
        <taxon>Spermatophyta</taxon>
        <taxon>Magnoliopsida</taxon>
        <taxon>Liliopsida</taxon>
        <taxon>Zingiberales</taxon>
        <taxon>Zingiberaceae</taxon>
        <taxon>Zingiber</taxon>
    </lineage>
</organism>
<evidence type="ECO:0000313" key="9">
    <source>
        <dbReference type="Proteomes" id="UP000734854"/>
    </source>
</evidence>
<sequence length="625" mass="68268">MTVTALFLLVFCISGEQSQHEKADNCSLRAENDRIRGENIAMKEAVRRLACRHCGLNNGSANPYFDEQRLRMENARLKEEVDRVSNLTSKYLGRPIAHQHHLLLPKSVPQGGGAPPSFDPSPSIPYSLRQISDSDKPMLMDMASYAMDEVIQLLQLGEPLWVKSGSNGAEVLELQAYQRKFPKPHQPKFSGTRTEASRDSATVTMSCRMLVDAFMTPSKWMELFPTIVSNATTIDVLPSGASGSSSAGSAILMYQELQILSPAVPTRELCVLRHCRRVDSSSWAIADVSVDYLLGNYVEACARKLPSGCLISEMANGCSKITWIEHVEIEEKNPIHILFQYLVTSGAAFEARRWVSNLRRTAERNAFSISAGIANDLGGVIPTPEAKQSMMKLAQRMVKSFCATFSGSIANKWIMMPGSNDAYQVYFHKTDTPRLAGGEMVSAATSVWLPLHPERLFSFLKDEQNRNLWEVSKEEVKFQRVAHFINGSNSGNSISILNRSKSTSSLLILQESCTDASGSLLVYSPLGLPSLDMVRRGEDASSVQLIVSGFTIVPDDGFAGAVAGGGPLTSSSSPAGGVSGSLLTVGFQTVMNKTEGAEIGREAVASINLWISNTIEKIKTALLYH</sequence>
<evidence type="ECO:0000256" key="2">
    <source>
        <dbReference type="ARBA" id="ARBA00023125"/>
    </source>
</evidence>
<gene>
    <name evidence="8" type="ORF">ZIOFF_065990</name>
</gene>